<dbReference type="InterPro" id="IPR050766">
    <property type="entry name" value="Bact_Lucif_Oxidored"/>
</dbReference>
<organism evidence="4 5">
    <name type="scientific">Cohnella ginsengisoli</name>
    <dbReference type="NCBI Taxonomy" id="425004"/>
    <lineage>
        <taxon>Bacteria</taxon>
        <taxon>Bacillati</taxon>
        <taxon>Bacillota</taxon>
        <taxon>Bacilli</taxon>
        <taxon>Bacillales</taxon>
        <taxon>Paenibacillaceae</taxon>
        <taxon>Cohnella</taxon>
    </lineage>
</organism>
<protein>
    <submittedName>
        <fullName evidence="4">LLM class flavin-dependent oxidoreductase</fullName>
    </submittedName>
</protein>
<dbReference type="SUPFAM" id="SSF51679">
    <property type="entry name" value="Bacterial luciferase-like"/>
    <property type="match status" value="1"/>
</dbReference>
<reference evidence="4 5" key="1">
    <citation type="submission" date="2022-10" db="EMBL/GenBank/DDBJ databases">
        <title>Comparative genomic analysis of Cohnella hashimotonis sp. nov., isolated from the International Space Station.</title>
        <authorList>
            <person name="Simpson A."/>
            <person name="Venkateswaran K."/>
        </authorList>
    </citation>
    <scope>NUCLEOTIDE SEQUENCE [LARGE SCALE GENOMIC DNA]</scope>
    <source>
        <strain evidence="4 5">DSM 18997</strain>
    </source>
</reference>
<feature type="region of interest" description="Disordered" evidence="2">
    <location>
        <begin position="230"/>
        <end position="261"/>
    </location>
</feature>
<dbReference type="InterPro" id="IPR036661">
    <property type="entry name" value="Luciferase-like_sf"/>
</dbReference>
<feature type="domain" description="Luciferase-like" evidence="3">
    <location>
        <begin position="20"/>
        <end position="280"/>
    </location>
</feature>
<dbReference type="InterPro" id="IPR011251">
    <property type="entry name" value="Luciferase-like_dom"/>
</dbReference>
<dbReference type="GO" id="GO:0016705">
    <property type="term" value="F:oxidoreductase activity, acting on paired donors, with incorporation or reduction of molecular oxygen"/>
    <property type="evidence" value="ECO:0007669"/>
    <property type="project" value="InterPro"/>
</dbReference>
<proteinExistence type="predicted"/>
<accession>A0A9X4KIZ9</accession>
<dbReference type="CDD" id="cd00347">
    <property type="entry name" value="Flavin_utilizing_monoxygenases"/>
    <property type="match status" value="1"/>
</dbReference>
<evidence type="ECO:0000256" key="1">
    <source>
        <dbReference type="ARBA" id="ARBA00007789"/>
    </source>
</evidence>
<gene>
    <name evidence="4" type="ORF">OMP38_21035</name>
</gene>
<dbReference type="NCBIfam" id="TIGR03558">
    <property type="entry name" value="oxido_grp_1"/>
    <property type="match status" value="1"/>
</dbReference>
<comment type="caution">
    <text evidence="4">The sequence shown here is derived from an EMBL/GenBank/DDBJ whole genome shotgun (WGS) entry which is preliminary data.</text>
</comment>
<dbReference type="PANTHER" id="PTHR30137">
    <property type="entry name" value="LUCIFERASE-LIKE MONOOXYGENASE"/>
    <property type="match status" value="1"/>
</dbReference>
<evidence type="ECO:0000313" key="4">
    <source>
        <dbReference type="EMBL" id="MDG0793062.1"/>
    </source>
</evidence>
<dbReference type="Proteomes" id="UP001153387">
    <property type="component" value="Unassembled WGS sequence"/>
</dbReference>
<dbReference type="RefSeq" id="WP_277566904.1">
    <property type="nucleotide sequence ID" value="NZ_JAPDHZ010000004.1"/>
</dbReference>
<dbReference type="PANTHER" id="PTHR30137:SF20">
    <property type="entry name" value="N-ACETYL-S-ALKYLCYSTEINE MONOOXYGENASE"/>
    <property type="match status" value="1"/>
</dbReference>
<comment type="similarity">
    <text evidence="1">To bacterial alkanal monooxygenase alpha and beta chains.</text>
</comment>
<evidence type="ECO:0000259" key="3">
    <source>
        <dbReference type="Pfam" id="PF00296"/>
    </source>
</evidence>
<keyword evidence="5" id="KW-1185">Reference proteome</keyword>
<evidence type="ECO:0000313" key="5">
    <source>
        <dbReference type="Proteomes" id="UP001153387"/>
    </source>
</evidence>
<dbReference type="Pfam" id="PF00296">
    <property type="entry name" value="Bac_luciferase"/>
    <property type="match status" value="1"/>
</dbReference>
<evidence type="ECO:0000256" key="2">
    <source>
        <dbReference type="SAM" id="MobiDB-lite"/>
    </source>
</evidence>
<name>A0A9X4KIZ9_9BACL</name>
<dbReference type="EMBL" id="JAPDHZ010000004">
    <property type="protein sequence ID" value="MDG0793062.1"/>
    <property type="molecule type" value="Genomic_DNA"/>
</dbReference>
<dbReference type="InterPro" id="IPR019949">
    <property type="entry name" value="CmoO-like"/>
</dbReference>
<dbReference type="AlphaFoldDB" id="A0A9X4KIZ9"/>
<dbReference type="Gene3D" id="3.20.20.30">
    <property type="entry name" value="Luciferase-like domain"/>
    <property type="match status" value="1"/>
</dbReference>
<sequence length="310" mass="32760">MAIRATGWPSITDSGGLACSTPEVMLGMIGAMTTRIRLGAGAILLPYYKPYKVAETFRLLASLFPGRIDLGVARSPGGPAEISMALSDNYLERALRMPDDFAALVRYLNGEKPGSQNPELGEKIGANACSATPLTSGSGEGPAPWVLGTSVKSASLAAAYGTGYAYGYFMNRENAREAIAAYRGGFDRSRGERPYVVLAVSAVCADTQERAEAIARGVRAWRLLASQGRGEAGIPGPDEADRLLGESRPAGSSEPGSEHAMIVGAPEQVRGRLSELRETFGADELMIVSYGHDFADRVRSYALIMEACGG</sequence>
<dbReference type="GO" id="GO:0005829">
    <property type="term" value="C:cytosol"/>
    <property type="evidence" value="ECO:0007669"/>
    <property type="project" value="TreeGrafter"/>
</dbReference>